<dbReference type="Pfam" id="PF13581">
    <property type="entry name" value="HATPase_c_2"/>
    <property type="match status" value="1"/>
</dbReference>
<dbReference type="InterPro" id="IPR036890">
    <property type="entry name" value="HATPase_C_sf"/>
</dbReference>
<name>A0A919A6U7_9ACTN</name>
<reference evidence="4" key="2">
    <citation type="submission" date="2020-09" db="EMBL/GenBank/DDBJ databases">
        <authorList>
            <person name="Sun Q."/>
            <person name="Ohkuma M."/>
        </authorList>
    </citation>
    <scope>NUCLEOTIDE SEQUENCE</scope>
    <source>
        <strain evidence="4">JCM 4477</strain>
    </source>
</reference>
<dbReference type="Gene3D" id="3.30.565.10">
    <property type="entry name" value="Histidine kinase-like ATPase, C-terminal domain"/>
    <property type="match status" value="1"/>
</dbReference>
<accession>A0A919A6U7</accession>
<organism evidence="4 5">
    <name type="scientific">Streptomyces fumanus</name>
    <dbReference type="NCBI Taxonomy" id="67302"/>
    <lineage>
        <taxon>Bacteria</taxon>
        <taxon>Bacillati</taxon>
        <taxon>Actinomycetota</taxon>
        <taxon>Actinomycetes</taxon>
        <taxon>Kitasatosporales</taxon>
        <taxon>Streptomycetaceae</taxon>
        <taxon>Streptomyces</taxon>
    </lineage>
</organism>
<dbReference type="PANTHER" id="PTHR35526:SF3">
    <property type="entry name" value="ANTI-SIGMA-F FACTOR RSBW"/>
    <property type="match status" value="1"/>
</dbReference>
<dbReference type="InterPro" id="IPR003594">
    <property type="entry name" value="HATPase_dom"/>
</dbReference>
<keyword evidence="5" id="KW-1185">Reference proteome</keyword>
<dbReference type="GO" id="GO:0004674">
    <property type="term" value="F:protein serine/threonine kinase activity"/>
    <property type="evidence" value="ECO:0007669"/>
    <property type="project" value="UniProtKB-KW"/>
</dbReference>
<dbReference type="EMBL" id="BNBI01000002">
    <property type="protein sequence ID" value="GHE89581.1"/>
    <property type="molecule type" value="Genomic_DNA"/>
</dbReference>
<protein>
    <recommendedName>
        <fullName evidence="3">Histidine kinase/HSP90-like ATPase domain-containing protein</fullName>
    </recommendedName>
</protein>
<dbReference type="Proteomes" id="UP000630718">
    <property type="component" value="Unassembled WGS sequence"/>
</dbReference>
<evidence type="ECO:0000313" key="5">
    <source>
        <dbReference type="Proteomes" id="UP000630718"/>
    </source>
</evidence>
<dbReference type="PANTHER" id="PTHR35526">
    <property type="entry name" value="ANTI-SIGMA-F FACTOR RSBW-RELATED"/>
    <property type="match status" value="1"/>
</dbReference>
<keyword evidence="1" id="KW-0723">Serine/threonine-protein kinase</keyword>
<comment type="caution">
    <text evidence="4">The sequence shown here is derived from an EMBL/GenBank/DDBJ whole genome shotgun (WGS) entry which is preliminary data.</text>
</comment>
<proteinExistence type="predicted"/>
<feature type="domain" description="Histidine kinase/HSP90-like ATPase" evidence="3">
    <location>
        <begin position="66"/>
        <end position="164"/>
    </location>
</feature>
<dbReference type="InterPro" id="IPR050267">
    <property type="entry name" value="Anti-sigma-factor_SerPK"/>
</dbReference>
<reference evidence="4" key="1">
    <citation type="journal article" date="2014" name="Int. J. Syst. Evol. Microbiol.">
        <title>Complete genome sequence of Corynebacterium casei LMG S-19264T (=DSM 44701T), isolated from a smear-ripened cheese.</title>
        <authorList>
            <consortium name="US DOE Joint Genome Institute (JGI-PGF)"/>
            <person name="Walter F."/>
            <person name="Albersmeier A."/>
            <person name="Kalinowski J."/>
            <person name="Ruckert C."/>
        </authorList>
    </citation>
    <scope>NUCLEOTIDE SEQUENCE</scope>
    <source>
        <strain evidence="4">JCM 4477</strain>
    </source>
</reference>
<gene>
    <name evidence="4" type="ORF">GCM10018772_11750</name>
</gene>
<evidence type="ECO:0000313" key="4">
    <source>
        <dbReference type="EMBL" id="GHE89581.1"/>
    </source>
</evidence>
<feature type="region of interest" description="Disordered" evidence="2">
    <location>
        <begin position="1"/>
        <end position="44"/>
    </location>
</feature>
<dbReference type="AlphaFoldDB" id="A0A919A6U7"/>
<dbReference type="SUPFAM" id="SSF55874">
    <property type="entry name" value="ATPase domain of HSP90 chaperone/DNA topoisomerase II/histidine kinase"/>
    <property type="match status" value="1"/>
</dbReference>
<dbReference type="CDD" id="cd16936">
    <property type="entry name" value="HATPase_RsbW-like"/>
    <property type="match status" value="1"/>
</dbReference>
<keyword evidence="1" id="KW-0808">Transferase</keyword>
<sequence>MRAPPSYRSVRTAPDKPDTAGQPADSHRTQRGDPFTPYARPATLSDVNEQFPPPGSPIHEYSVLLSPTPRGARLARLLATEQLRTWGLPSDPAALIVAELANNAATHGRVPGRCYRLLLHVIGGTLRVEVTDTRGDRLPRLRPPQPTQKGGRGMTLVDALADRWGVIPGPPPCKTVWAELTVPPRQPGHPGPGPTCAPAPGRCRDCRTEPGETA</sequence>
<evidence type="ECO:0000256" key="1">
    <source>
        <dbReference type="ARBA" id="ARBA00022527"/>
    </source>
</evidence>
<keyword evidence="1" id="KW-0418">Kinase</keyword>
<evidence type="ECO:0000256" key="2">
    <source>
        <dbReference type="SAM" id="MobiDB-lite"/>
    </source>
</evidence>
<evidence type="ECO:0000259" key="3">
    <source>
        <dbReference type="Pfam" id="PF13581"/>
    </source>
</evidence>